<comment type="caution">
    <text evidence="9">The sequence shown here is derived from an EMBL/GenBank/DDBJ whole genome shotgun (WGS) entry which is preliminary data.</text>
</comment>
<dbReference type="InterPro" id="IPR011066">
    <property type="entry name" value="MscS_channel_C_sf"/>
</dbReference>
<evidence type="ECO:0000313" key="9">
    <source>
        <dbReference type="EMBL" id="GLP98498.1"/>
    </source>
</evidence>
<keyword evidence="4 7" id="KW-0812">Transmembrane</keyword>
<sequence>MNEWLSEAMTTFESLHIATLPPVYKVLLITVTAMVLNMSVRRVISTSAERYKSRQKGSEKVKRVDTLTRVCQSAISIFIWLVAGTIALASLGFSIAPILTTAGVSGIAIGLATQNLVKDYFSGFIILLEGQIRVGDIVELGGAIGEVEEMTLRYVRLRNLSGDVIFVPNGNITNVTNKSLQFSFALIDVGIAYREDVDEVLRIMRETSQAMQSDPDFKEVILDDMEIMGVNDWADSSVVLRGRVKVKAGKQWGVRRAYLRQLKYAFDKSAIEIPYPHLTLYAGQLKDGSAPPFHIFHD</sequence>
<evidence type="ECO:0000313" key="10">
    <source>
        <dbReference type="Proteomes" id="UP001161423"/>
    </source>
</evidence>
<accession>A0ABQ5TRW8</accession>
<keyword evidence="10" id="KW-1185">Reference proteome</keyword>
<evidence type="ECO:0000256" key="3">
    <source>
        <dbReference type="ARBA" id="ARBA00022475"/>
    </source>
</evidence>
<dbReference type="Gene3D" id="1.10.287.1260">
    <property type="match status" value="1"/>
</dbReference>
<feature type="transmembrane region" description="Helical" evidence="7">
    <location>
        <begin position="23"/>
        <end position="44"/>
    </location>
</feature>
<reference evidence="9" key="2">
    <citation type="submission" date="2023-01" db="EMBL/GenBank/DDBJ databases">
        <title>Draft genome sequence of Methylophaga thalassica strain NBRC 102424.</title>
        <authorList>
            <person name="Sun Q."/>
            <person name="Mori K."/>
        </authorList>
    </citation>
    <scope>NUCLEOTIDE SEQUENCE</scope>
    <source>
        <strain evidence="9">NBRC 102424</strain>
    </source>
</reference>
<reference evidence="9" key="1">
    <citation type="journal article" date="2014" name="Int. J. Syst. Evol. Microbiol.">
        <title>Complete genome of a new Firmicutes species belonging to the dominant human colonic microbiota ('Ruminococcus bicirculans') reveals two chromosomes and a selective capacity to utilize plant glucans.</title>
        <authorList>
            <consortium name="NISC Comparative Sequencing Program"/>
            <person name="Wegmann U."/>
            <person name="Louis P."/>
            <person name="Goesmann A."/>
            <person name="Henrissat B."/>
            <person name="Duncan S.H."/>
            <person name="Flint H.J."/>
        </authorList>
    </citation>
    <scope>NUCLEOTIDE SEQUENCE</scope>
    <source>
        <strain evidence="9">NBRC 102424</strain>
    </source>
</reference>
<dbReference type="InterPro" id="IPR010920">
    <property type="entry name" value="LSM_dom_sf"/>
</dbReference>
<proteinExistence type="inferred from homology"/>
<dbReference type="PANTHER" id="PTHR30460">
    <property type="entry name" value="MODERATE CONDUCTANCE MECHANOSENSITIVE CHANNEL YBIO"/>
    <property type="match status" value="1"/>
</dbReference>
<evidence type="ECO:0000256" key="7">
    <source>
        <dbReference type="SAM" id="Phobius"/>
    </source>
</evidence>
<protein>
    <recommendedName>
        <fullName evidence="8">Mechanosensitive ion channel MscS domain-containing protein</fullName>
    </recommendedName>
</protein>
<feature type="transmembrane region" description="Helical" evidence="7">
    <location>
        <begin position="70"/>
        <end position="89"/>
    </location>
</feature>
<name>A0ABQ5TRW8_9GAMM</name>
<dbReference type="RefSeq" id="WP_284722227.1">
    <property type="nucleotide sequence ID" value="NZ_BSND01000003.1"/>
</dbReference>
<dbReference type="Gene3D" id="3.30.70.100">
    <property type="match status" value="1"/>
</dbReference>
<dbReference type="InterPro" id="IPR045276">
    <property type="entry name" value="YbiO_bact"/>
</dbReference>
<dbReference type="PANTHER" id="PTHR30460:SF0">
    <property type="entry name" value="MODERATE CONDUCTANCE MECHANOSENSITIVE CHANNEL YBIO"/>
    <property type="match status" value="1"/>
</dbReference>
<evidence type="ECO:0000256" key="5">
    <source>
        <dbReference type="ARBA" id="ARBA00022989"/>
    </source>
</evidence>
<gene>
    <name evidence="9" type="ORF">GCM10007891_03520</name>
</gene>
<feature type="domain" description="Mechanosensitive ion channel MscS" evidence="8">
    <location>
        <begin position="115"/>
        <end position="178"/>
    </location>
</feature>
<keyword evidence="5 7" id="KW-1133">Transmembrane helix</keyword>
<dbReference type="SUPFAM" id="SSF82689">
    <property type="entry name" value="Mechanosensitive channel protein MscS (YggB), C-terminal domain"/>
    <property type="match status" value="1"/>
</dbReference>
<comment type="similarity">
    <text evidence="2">Belongs to the MscS (TC 1.A.23) family.</text>
</comment>
<dbReference type="InterPro" id="IPR006685">
    <property type="entry name" value="MscS_channel_2nd"/>
</dbReference>
<dbReference type="Proteomes" id="UP001161423">
    <property type="component" value="Unassembled WGS sequence"/>
</dbReference>
<keyword evidence="3" id="KW-1003">Cell membrane</keyword>
<dbReference type="Pfam" id="PF00924">
    <property type="entry name" value="MS_channel_2nd"/>
    <property type="match status" value="1"/>
</dbReference>
<evidence type="ECO:0000256" key="2">
    <source>
        <dbReference type="ARBA" id="ARBA00008017"/>
    </source>
</evidence>
<evidence type="ECO:0000256" key="4">
    <source>
        <dbReference type="ARBA" id="ARBA00022692"/>
    </source>
</evidence>
<dbReference type="InterPro" id="IPR023408">
    <property type="entry name" value="MscS_beta-dom_sf"/>
</dbReference>
<dbReference type="EMBL" id="BSND01000003">
    <property type="protein sequence ID" value="GLP98498.1"/>
    <property type="molecule type" value="Genomic_DNA"/>
</dbReference>
<dbReference type="InterPro" id="IPR011014">
    <property type="entry name" value="MscS_channel_TM-2"/>
</dbReference>
<dbReference type="SUPFAM" id="SSF82861">
    <property type="entry name" value="Mechanosensitive channel protein MscS (YggB), transmembrane region"/>
    <property type="match status" value="1"/>
</dbReference>
<keyword evidence="6 7" id="KW-0472">Membrane</keyword>
<comment type="subcellular location">
    <subcellularLocation>
        <location evidence="1">Cell membrane</location>
        <topology evidence="1">Multi-pass membrane protein</topology>
    </subcellularLocation>
</comment>
<evidence type="ECO:0000256" key="1">
    <source>
        <dbReference type="ARBA" id="ARBA00004651"/>
    </source>
</evidence>
<organism evidence="9 10">
    <name type="scientific">Methylophaga thalassica</name>
    <dbReference type="NCBI Taxonomy" id="40223"/>
    <lineage>
        <taxon>Bacteria</taxon>
        <taxon>Pseudomonadati</taxon>
        <taxon>Pseudomonadota</taxon>
        <taxon>Gammaproteobacteria</taxon>
        <taxon>Thiotrichales</taxon>
        <taxon>Piscirickettsiaceae</taxon>
        <taxon>Methylophaga</taxon>
    </lineage>
</organism>
<dbReference type="SUPFAM" id="SSF50182">
    <property type="entry name" value="Sm-like ribonucleoproteins"/>
    <property type="match status" value="1"/>
</dbReference>
<evidence type="ECO:0000259" key="8">
    <source>
        <dbReference type="Pfam" id="PF00924"/>
    </source>
</evidence>
<evidence type="ECO:0000256" key="6">
    <source>
        <dbReference type="ARBA" id="ARBA00023136"/>
    </source>
</evidence>
<dbReference type="Gene3D" id="2.30.30.60">
    <property type="match status" value="1"/>
</dbReference>